<dbReference type="Proteomes" id="UP000292039">
    <property type="component" value="Unassembled WGS sequence"/>
</dbReference>
<feature type="chain" id="PRO_5030098234" evidence="2">
    <location>
        <begin position="21"/>
        <end position="632"/>
    </location>
</feature>
<dbReference type="PROSITE" id="PS51257">
    <property type="entry name" value="PROKAR_LIPOPROTEIN"/>
    <property type="match status" value="1"/>
</dbReference>
<dbReference type="RefSeq" id="WP_130486473.1">
    <property type="nucleotide sequence ID" value="NZ_CBCSEB010000010.1"/>
</dbReference>
<sequence length="632" mass="68171">MTRHHITYPLTITTLTVALAACGGGGSSDSSQPSTPTPEPAEPGQVSLQVQQLPAGASVALEYRNGNDTLATFDFTDNGSRVLATYDRGNVLRINTVTPPQPQAHLLQCRFTSTDLGTIDPSGTSLTLTANPPATDTRIAVACGRIQLIHDMLEDGGTQTWNNGTQTRAYVQQGWLQLDVDHGRIDWLKDTAGETVIYRNFLDTTLFNLNTVNTAYPDFFQGKLFFLALDQNYGREWWSTTGTASSTKVYADTSDSPNGPSEIFTNVANKYFYIQGPGNGTTTSDSLVRHDGNPETESVPVTINGGQLFNAPRRASAVATGNQLFFFNNKTETLYVKNIDTDEEAKLVKNVKDWNNRYGSTDTLLNVIGKKLFVLSLASRPYLAVVDTDTHAINTLFDSSDTTLVKGNYLPEDNAAIFNGALHFVRKDATSGQQQLWRSNGSADASGTLALSTFANGETLSFLTPTANALFFLASNGSQETLWRLGSDGKLNAVAADKIHPQIILTAPNVRTTIASLHPVGERVVFVGTDGHLWSSDGTSAGTQRLFSNAVSATSPFPATDACASGQCSLTGVLSVANDKLLISARVTESSATVTTYRQQYWLTDGTPTGTQAVRQADTEANFVHTFTRPIR</sequence>
<evidence type="ECO:0000256" key="1">
    <source>
        <dbReference type="SAM" id="MobiDB-lite"/>
    </source>
</evidence>
<organism evidence="3 4">
    <name type="scientific">Kerstersia gyiorum</name>
    <dbReference type="NCBI Taxonomy" id="206506"/>
    <lineage>
        <taxon>Bacteria</taxon>
        <taxon>Pseudomonadati</taxon>
        <taxon>Pseudomonadota</taxon>
        <taxon>Betaproteobacteria</taxon>
        <taxon>Burkholderiales</taxon>
        <taxon>Alcaligenaceae</taxon>
        <taxon>Kerstersia</taxon>
    </lineage>
</organism>
<reference evidence="3 4" key="1">
    <citation type="submission" date="2019-02" db="EMBL/GenBank/DDBJ databases">
        <title>Genomic Encyclopedia of Type Strains, Phase IV (KMG-IV): sequencing the most valuable type-strain genomes for metagenomic binning, comparative biology and taxonomic classification.</title>
        <authorList>
            <person name="Goeker M."/>
        </authorList>
    </citation>
    <scope>NUCLEOTIDE SEQUENCE [LARGE SCALE GENOMIC DNA]</scope>
    <source>
        <strain evidence="3 4">DSM 16618</strain>
    </source>
</reference>
<name>A0A4Q7MYW2_9BURK</name>
<proteinExistence type="predicted"/>
<protein>
    <submittedName>
        <fullName evidence="3">ELWxxDGT repeat protein</fullName>
    </submittedName>
</protein>
<dbReference type="EMBL" id="SGWZ01000001">
    <property type="protein sequence ID" value="RZS73405.1"/>
    <property type="molecule type" value="Genomic_DNA"/>
</dbReference>
<dbReference type="AlphaFoldDB" id="A0A4Q7MYW2"/>
<comment type="caution">
    <text evidence="3">The sequence shown here is derived from an EMBL/GenBank/DDBJ whole genome shotgun (WGS) entry which is preliminary data.</text>
</comment>
<evidence type="ECO:0000313" key="3">
    <source>
        <dbReference type="EMBL" id="RZS73405.1"/>
    </source>
</evidence>
<keyword evidence="2" id="KW-0732">Signal</keyword>
<feature type="signal peptide" evidence="2">
    <location>
        <begin position="1"/>
        <end position="20"/>
    </location>
</feature>
<evidence type="ECO:0000313" key="4">
    <source>
        <dbReference type="Proteomes" id="UP000292039"/>
    </source>
</evidence>
<dbReference type="SUPFAM" id="SSF69304">
    <property type="entry name" value="Tricorn protease N-terminal domain"/>
    <property type="match status" value="1"/>
</dbReference>
<accession>A0A4Q7MYW2</accession>
<feature type="region of interest" description="Disordered" evidence="1">
    <location>
        <begin position="23"/>
        <end position="44"/>
    </location>
</feature>
<gene>
    <name evidence="3" type="ORF">EV679_0596</name>
</gene>
<evidence type="ECO:0000256" key="2">
    <source>
        <dbReference type="SAM" id="SignalP"/>
    </source>
</evidence>